<evidence type="ECO:0000256" key="1">
    <source>
        <dbReference type="SAM" id="MobiDB-lite"/>
    </source>
</evidence>
<evidence type="ECO:0000313" key="3">
    <source>
        <dbReference type="Proteomes" id="UP000002038"/>
    </source>
</evidence>
<keyword evidence="3" id="KW-1185">Reference proteome</keyword>
<accession>A0A179UR99</accession>
<dbReference type="EMBL" id="GG657457">
    <property type="protein sequence ID" value="OAT09597.1"/>
    <property type="molecule type" value="Genomic_DNA"/>
</dbReference>
<dbReference type="VEuPathDB" id="FungiDB:BDBG_05346"/>
<dbReference type="KEGG" id="bgh:BDBG_05346"/>
<gene>
    <name evidence="2" type="ORF">BDBG_05346</name>
</gene>
<feature type="region of interest" description="Disordered" evidence="1">
    <location>
        <begin position="77"/>
        <end position="105"/>
    </location>
</feature>
<reference evidence="3" key="1">
    <citation type="journal article" date="2015" name="PLoS Genet.">
        <title>The dynamic genome and transcriptome of the human fungal pathogen Blastomyces and close relative Emmonsia.</title>
        <authorList>
            <person name="Munoz J.F."/>
            <person name="Gauthier G.M."/>
            <person name="Desjardins C.A."/>
            <person name="Gallo J.E."/>
            <person name="Holder J."/>
            <person name="Sullivan T.D."/>
            <person name="Marty A.J."/>
            <person name="Carmen J.C."/>
            <person name="Chen Z."/>
            <person name="Ding L."/>
            <person name="Gujja S."/>
            <person name="Magrini V."/>
            <person name="Misas E."/>
            <person name="Mitreva M."/>
            <person name="Priest M."/>
            <person name="Saif S."/>
            <person name="Whiston E.A."/>
            <person name="Young S."/>
            <person name="Zeng Q."/>
            <person name="Goldman W.E."/>
            <person name="Mardis E.R."/>
            <person name="Taylor J.W."/>
            <person name="McEwen J.G."/>
            <person name="Clay O.K."/>
            <person name="Klein B.S."/>
            <person name="Cuomo C.A."/>
        </authorList>
    </citation>
    <scope>NUCLEOTIDE SEQUENCE [LARGE SCALE GENOMIC DNA]</scope>
    <source>
        <strain evidence="3">SLH14081</strain>
    </source>
</reference>
<dbReference type="AlphaFoldDB" id="A0A179UR99"/>
<name>A0A179UR99_BLAGS</name>
<protein>
    <submittedName>
        <fullName evidence="2">Uncharacterized protein</fullName>
    </submittedName>
</protein>
<dbReference type="RefSeq" id="XP_002624577.1">
    <property type="nucleotide sequence ID" value="XM_002624531.1"/>
</dbReference>
<dbReference type="GeneID" id="8509465"/>
<organism evidence="2 3">
    <name type="scientific">Blastomyces gilchristii (strain SLH14081)</name>
    <name type="common">Blastomyces dermatitidis</name>
    <dbReference type="NCBI Taxonomy" id="559298"/>
    <lineage>
        <taxon>Eukaryota</taxon>
        <taxon>Fungi</taxon>
        <taxon>Dikarya</taxon>
        <taxon>Ascomycota</taxon>
        <taxon>Pezizomycotina</taxon>
        <taxon>Eurotiomycetes</taxon>
        <taxon>Eurotiomycetidae</taxon>
        <taxon>Onygenales</taxon>
        <taxon>Ajellomycetaceae</taxon>
        <taxon>Blastomyces</taxon>
    </lineage>
</organism>
<sequence>MKGFLIPTRPINYGLCGARENSQIRWQILPIKHVLLMKSQGQREMELLRGYSVGLRPVLPKLHDRLAVIKGKRGQDPAMLAQKPSKNRDISCAGQKVVARKRRRC</sequence>
<dbReference type="OrthoDB" id="5576752at2759"/>
<proteinExistence type="predicted"/>
<evidence type="ECO:0000313" key="2">
    <source>
        <dbReference type="EMBL" id="OAT09597.1"/>
    </source>
</evidence>
<dbReference type="Proteomes" id="UP000002038">
    <property type="component" value="Unassembled WGS sequence"/>
</dbReference>